<dbReference type="HOGENOM" id="CLU_012393_2_2_1"/>
<proteinExistence type="inferred from homology"/>
<evidence type="ECO:0000259" key="7">
    <source>
        <dbReference type="Pfam" id="PF01336"/>
    </source>
</evidence>
<keyword evidence="2" id="KW-0479">Metal-binding</keyword>
<feature type="compositionally biased region" description="Polar residues" evidence="6">
    <location>
        <begin position="131"/>
        <end position="142"/>
    </location>
</feature>
<dbReference type="InterPro" id="IPR004365">
    <property type="entry name" value="NA-bd_OB_tRNA"/>
</dbReference>
<keyword evidence="5 9" id="KW-0238">DNA-binding</keyword>
<evidence type="ECO:0000256" key="6">
    <source>
        <dbReference type="SAM" id="MobiDB-lite"/>
    </source>
</evidence>
<dbReference type="Pfam" id="PF04057">
    <property type="entry name" value="Rep-A_N"/>
    <property type="match status" value="1"/>
</dbReference>
<dbReference type="EMBL" id="KB909495">
    <property type="protein sequence ID" value="EOB12020.1"/>
    <property type="molecule type" value="Genomic_DNA"/>
</dbReference>
<dbReference type="GO" id="GO:0006260">
    <property type="term" value="P:DNA replication"/>
    <property type="evidence" value="ECO:0007669"/>
    <property type="project" value="InterPro"/>
</dbReference>
<feature type="domain" description="Replication factor-A protein 1 N-terminal" evidence="8">
    <location>
        <begin position="5"/>
        <end position="98"/>
    </location>
</feature>
<evidence type="ECO:0000256" key="3">
    <source>
        <dbReference type="ARBA" id="ARBA00022771"/>
    </source>
</evidence>
<dbReference type="InterPro" id="IPR012340">
    <property type="entry name" value="NA-bd_OB-fold"/>
</dbReference>
<dbReference type="Pfam" id="PF01336">
    <property type="entry name" value="tRNA_anti-codon"/>
    <property type="match status" value="1"/>
</dbReference>
<feature type="domain" description="OB" evidence="7">
    <location>
        <begin position="175"/>
        <end position="255"/>
    </location>
</feature>
<reference evidence="9 10" key="1">
    <citation type="journal article" date="2013" name="BMC Genomics">
        <title>Comparative genomics of parasitic silkworm microsporidia reveal an association between genome expansion and host adaptation.</title>
        <authorList>
            <person name="Pan G."/>
            <person name="Xu J."/>
            <person name="Li T."/>
            <person name="Xia Q."/>
            <person name="Liu S.L."/>
            <person name="Zhang G."/>
            <person name="Li S."/>
            <person name="Li C."/>
            <person name="Liu H."/>
            <person name="Yang L."/>
            <person name="Liu T."/>
            <person name="Zhang X."/>
            <person name="Wu Z."/>
            <person name="Fan W."/>
            <person name="Dang X."/>
            <person name="Xiang H."/>
            <person name="Tao M."/>
            <person name="Li Y."/>
            <person name="Hu J."/>
            <person name="Li Z."/>
            <person name="Lin L."/>
            <person name="Luo J."/>
            <person name="Geng L."/>
            <person name="Wang L."/>
            <person name="Long M."/>
            <person name="Wan Y."/>
            <person name="He N."/>
            <person name="Zhang Z."/>
            <person name="Lu C."/>
            <person name="Keeling P.J."/>
            <person name="Wang J."/>
            <person name="Xiang Z."/>
            <person name="Zhou Z."/>
        </authorList>
    </citation>
    <scope>NUCLEOTIDE SEQUENCE [LARGE SCALE GENOMIC DNA]</scope>
    <source>
        <strain evidence="10">CQ1 / CVCC 102059</strain>
    </source>
</reference>
<dbReference type="SUPFAM" id="SSF50249">
    <property type="entry name" value="Nucleic acid-binding proteins"/>
    <property type="match status" value="2"/>
</dbReference>
<dbReference type="InterPro" id="IPR007199">
    <property type="entry name" value="Rep_factor-A_N"/>
</dbReference>
<evidence type="ECO:0000256" key="1">
    <source>
        <dbReference type="ARBA" id="ARBA00005690"/>
    </source>
</evidence>
<evidence type="ECO:0000256" key="5">
    <source>
        <dbReference type="ARBA" id="ARBA00023125"/>
    </source>
</evidence>
<dbReference type="GO" id="GO:0005634">
    <property type="term" value="C:nucleus"/>
    <property type="evidence" value="ECO:0007669"/>
    <property type="project" value="InterPro"/>
</dbReference>
<comment type="similarity">
    <text evidence="1">Belongs to the replication factor A protein 1 family.</text>
</comment>
<dbReference type="GO" id="GO:0003677">
    <property type="term" value="F:DNA binding"/>
    <property type="evidence" value="ECO:0007669"/>
    <property type="project" value="UniProtKB-KW"/>
</dbReference>
<feature type="compositionally biased region" description="Basic and acidic residues" evidence="6">
    <location>
        <begin position="143"/>
        <end position="156"/>
    </location>
</feature>
<evidence type="ECO:0000313" key="9">
    <source>
        <dbReference type="EMBL" id="EOB12020.1"/>
    </source>
</evidence>
<dbReference type="STRING" id="578461.R0MD72"/>
<dbReference type="AlphaFoldDB" id="R0MD72"/>
<gene>
    <name evidence="9" type="primary">RFA1</name>
    <name evidence="9" type="ORF">NBO_588g0001</name>
</gene>
<accession>R0MD72</accession>
<evidence type="ECO:0000313" key="10">
    <source>
        <dbReference type="Proteomes" id="UP000016927"/>
    </source>
</evidence>
<dbReference type="FunFam" id="2.40.50.140:FF:000041">
    <property type="entry name" value="Replication protein A subunit"/>
    <property type="match status" value="1"/>
</dbReference>
<organism evidence="9 10">
    <name type="scientific">Nosema bombycis (strain CQ1 / CVCC 102059)</name>
    <name type="common">Microsporidian parasite</name>
    <name type="synonym">Pebrine of silkworm</name>
    <dbReference type="NCBI Taxonomy" id="578461"/>
    <lineage>
        <taxon>Eukaryota</taxon>
        <taxon>Fungi</taxon>
        <taxon>Fungi incertae sedis</taxon>
        <taxon>Microsporidia</taxon>
        <taxon>Nosematidae</taxon>
        <taxon>Nosema</taxon>
    </lineage>
</organism>
<sequence>MKIEEGTVEAIYNTQKKNPLFDKPVLQIVSLQKIGSNGGEKFRYRANLSDGKFYIRSVFSSDLTSHFDKGLVSKYSLIRFDRFCLRTLKENNYLYIQEIKEYERCNVEIGHPVNIETGKASLNEPGKSEYSDNTPIKTIQPQENKETPKRPKHQQEESDLTPIKSINPFHNKWMIKGTVVLKSDIRKYTNKKGEGKFFSFEMADESGQIKVAAFGECVDIFFHLIEIGKIYTLKKGIVKMANKQFTSNNSDYEISLEKSSEISQVESNGKPTINFNFIKKSDVSLSPNIIDFIGVVKEAYPPTTFIVKSTKKEQLRRDILLIDD</sequence>
<keyword evidence="3" id="KW-0863">Zinc-finger</keyword>
<dbReference type="GO" id="GO:0008270">
    <property type="term" value="F:zinc ion binding"/>
    <property type="evidence" value="ECO:0007669"/>
    <property type="project" value="UniProtKB-KW"/>
</dbReference>
<dbReference type="OrthoDB" id="1751331at2759"/>
<evidence type="ECO:0000256" key="2">
    <source>
        <dbReference type="ARBA" id="ARBA00022723"/>
    </source>
</evidence>
<feature type="non-terminal residue" evidence="9">
    <location>
        <position position="324"/>
    </location>
</feature>
<dbReference type="Gene3D" id="2.40.50.140">
    <property type="entry name" value="Nucleic acid-binding proteins"/>
    <property type="match status" value="3"/>
</dbReference>
<dbReference type="CDD" id="cd04474">
    <property type="entry name" value="RPA1_DBD_A"/>
    <property type="match status" value="1"/>
</dbReference>
<dbReference type="VEuPathDB" id="MicrosporidiaDB:NBO_588g0001"/>
<protein>
    <submittedName>
        <fullName evidence="9">Replication protein A 70 kDa DNA-binding subunit</fullName>
    </submittedName>
</protein>
<evidence type="ECO:0000259" key="8">
    <source>
        <dbReference type="Pfam" id="PF04057"/>
    </source>
</evidence>
<keyword evidence="10" id="KW-1185">Reference proteome</keyword>
<feature type="region of interest" description="Disordered" evidence="6">
    <location>
        <begin position="117"/>
        <end position="161"/>
    </location>
</feature>
<keyword evidence="4" id="KW-0862">Zinc</keyword>
<dbReference type="Proteomes" id="UP000016927">
    <property type="component" value="Unassembled WGS sequence"/>
</dbReference>
<evidence type="ECO:0000256" key="4">
    <source>
        <dbReference type="ARBA" id="ARBA00022833"/>
    </source>
</evidence>
<name>R0MD72_NOSB1</name>